<comment type="cofactor">
    <cofactor evidence="1">
        <name>Mg(2+)</name>
        <dbReference type="ChEBI" id="CHEBI:18420"/>
    </cofactor>
</comment>
<dbReference type="Gene3D" id="3.90.79.10">
    <property type="entry name" value="Nucleoside Triphosphate Pyrophosphohydrolase"/>
    <property type="match status" value="3"/>
</dbReference>
<accession>A0ABW7BDT4</accession>
<comment type="caution">
    <text evidence="4">The sequence shown here is derived from an EMBL/GenBank/DDBJ whole genome shotgun (WGS) entry which is preliminary data.</text>
</comment>
<reference evidence="4 5" key="1">
    <citation type="submission" date="2024-10" db="EMBL/GenBank/DDBJ databases">
        <title>The Natural Products Discovery Center: Release of the First 8490 Sequenced Strains for Exploring Actinobacteria Biosynthetic Diversity.</title>
        <authorList>
            <person name="Kalkreuter E."/>
            <person name="Kautsar S.A."/>
            <person name="Yang D."/>
            <person name="Bader C.D."/>
            <person name="Teijaro C.N."/>
            <person name="Fluegel L."/>
            <person name="Davis C.M."/>
            <person name="Simpson J.R."/>
            <person name="Lauterbach L."/>
            <person name="Steele A.D."/>
            <person name="Gui C."/>
            <person name="Meng S."/>
            <person name="Li G."/>
            <person name="Viehrig K."/>
            <person name="Ye F."/>
            <person name="Su P."/>
            <person name="Kiefer A.F."/>
            <person name="Nichols A."/>
            <person name="Cepeda A.J."/>
            <person name="Yan W."/>
            <person name="Fan B."/>
            <person name="Jiang Y."/>
            <person name="Adhikari A."/>
            <person name="Zheng C.-J."/>
            <person name="Schuster L."/>
            <person name="Cowan T.M."/>
            <person name="Smanski M.J."/>
            <person name="Chevrette M.G."/>
            <person name="De Carvalho L.P.S."/>
            <person name="Shen B."/>
        </authorList>
    </citation>
    <scope>NUCLEOTIDE SEQUENCE [LARGE SCALE GENOMIC DNA]</scope>
    <source>
        <strain evidence="4 5">NPDC048320</strain>
    </source>
</reference>
<proteinExistence type="predicted"/>
<dbReference type="RefSeq" id="WP_392819869.1">
    <property type="nucleotide sequence ID" value="NZ_JBICYV010000013.1"/>
</dbReference>
<evidence type="ECO:0000313" key="4">
    <source>
        <dbReference type="EMBL" id="MFG3013850.1"/>
    </source>
</evidence>
<dbReference type="PANTHER" id="PTHR43046:SF14">
    <property type="entry name" value="MUTT_NUDIX FAMILY PROTEIN"/>
    <property type="match status" value="1"/>
</dbReference>
<sequence>MPPTSSAIRKTVEAYLGRHSDERDALTGLLAALERPVDVTARTTLPGHVTCSAVVVDRRRRVLHIRHRATGLTLTPGGHVEPEDRTLLAAALREVSEEAGIAPGALCLTRHMLGSPIDIDVHDIDANPSKGEPAHRHYDFRYVFYLADDKPPTITLRDEEVSDAHWLALSEVTSPNLRAKLLHAQLDGQPEPVNASAIIHDGDGRYLLHLRDANKPWIWEPGCWSLLGGGREPQDRTLLDTVRRELREEAGLTLAGLEPYAVEHVTGTDGTRVPIQLFSGRWNGDPTRLSLTEGVMLAWVRPEKFPYMTMLPSTRTLLERHAAEHPAPVGKPAVAAGSASAEAPAGTVLNVVGVHLYLERDGQILLGLRHPDSAYAGGSWHVLAGHCEAEAATACLLREAYEEAGLVIDPADVELVHTVHMRERPAGSPRIQLFFRARRWEGRPQLREPDKCVAWQWWSVKDLPEPIVPYTRAAIEGVRAGRVYTELGWGR</sequence>
<dbReference type="EMBL" id="JBICYV010000013">
    <property type="protein sequence ID" value="MFG3013850.1"/>
    <property type="molecule type" value="Genomic_DNA"/>
</dbReference>
<dbReference type="SUPFAM" id="SSF55811">
    <property type="entry name" value="Nudix"/>
    <property type="match status" value="3"/>
</dbReference>
<feature type="domain" description="Nudix hydrolase" evidence="3">
    <location>
        <begin position="190"/>
        <end position="324"/>
    </location>
</feature>
<feature type="domain" description="Nudix hydrolase" evidence="3">
    <location>
        <begin position="46"/>
        <end position="190"/>
    </location>
</feature>
<evidence type="ECO:0000256" key="2">
    <source>
        <dbReference type="ARBA" id="ARBA00022801"/>
    </source>
</evidence>
<dbReference type="Proteomes" id="UP001604267">
    <property type="component" value="Unassembled WGS sequence"/>
</dbReference>
<dbReference type="Pfam" id="PF00293">
    <property type="entry name" value="NUDIX"/>
    <property type="match status" value="3"/>
</dbReference>
<dbReference type="CDD" id="cd04683">
    <property type="entry name" value="NUDIX_Hydrolase"/>
    <property type="match status" value="1"/>
</dbReference>
<protein>
    <submittedName>
        <fullName evidence="4">NUDIX domain-containing protein</fullName>
    </submittedName>
</protein>
<dbReference type="PROSITE" id="PS51462">
    <property type="entry name" value="NUDIX"/>
    <property type="match status" value="3"/>
</dbReference>
<feature type="domain" description="Nudix hydrolase" evidence="3">
    <location>
        <begin position="347"/>
        <end position="480"/>
    </location>
</feature>
<gene>
    <name evidence="4" type="ORF">ACGFZB_26145</name>
</gene>
<dbReference type="InterPro" id="IPR000086">
    <property type="entry name" value="NUDIX_hydrolase_dom"/>
</dbReference>
<evidence type="ECO:0000313" key="5">
    <source>
        <dbReference type="Proteomes" id="UP001604267"/>
    </source>
</evidence>
<evidence type="ECO:0000256" key="1">
    <source>
        <dbReference type="ARBA" id="ARBA00001946"/>
    </source>
</evidence>
<evidence type="ECO:0000259" key="3">
    <source>
        <dbReference type="PROSITE" id="PS51462"/>
    </source>
</evidence>
<keyword evidence="5" id="KW-1185">Reference proteome</keyword>
<organism evidence="4 5">
    <name type="scientific">Streptomyces cinerochromogenes</name>
    <dbReference type="NCBI Taxonomy" id="66422"/>
    <lineage>
        <taxon>Bacteria</taxon>
        <taxon>Bacillati</taxon>
        <taxon>Actinomycetota</taxon>
        <taxon>Actinomycetes</taxon>
        <taxon>Kitasatosporales</taxon>
        <taxon>Streptomycetaceae</taxon>
        <taxon>Streptomyces</taxon>
    </lineage>
</organism>
<dbReference type="PANTHER" id="PTHR43046">
    <property type="entry name" value="GDP-MANNOSE MANNOSYL HYDROLASE"/>
    <property type="match status" value="1"/>
</dbReference>
<dbReference type="InterPro" id="IPR015797">
    <property type="entry name" value="NUDIX_hydrolase-like_dom_sf"/>
</dbReference>
<dbReference type="CDD" id="cd03674">
    <property type="entry name" value="NUDIX_Hydrolase"/>
    <property type="match status" value="1"/>
</dbReference>
<name>A0ABW7BDT4_9ACTN</name>
<keyword evidence="2" id="KW-0378">Hydrolase</keyword>